<sequence>MNTPAGKTYSSFANTSCSQAPGTFRARVSYTFTSPSGVSPAYTANTIYSPRTGVACGVSRVAPHSTDGADTKWTSEKALPDGVTLKNAPGDAELTFTFQN</sequence>
<gene>
    <name evidence="1" type="ORF">ACH61_02231</name>
</gene>
<organism evidence="1 2">
    <name type="scientific">Rathayibacter tanaceti</name>
    <dbReference type="NCBI Taxonomy" id="1671680"/>
    <lineage>
        <taxon>Bacteria</taxon>
        <taxon>Bacillati</taxon>
        <taxon>Actinomycetota</taxon>
        <taxon>Actinomycetes</taxon>
        <taxon>Micrococcales</taxon>
        <taxon>Microbacteriaceae</taxon>
        <taxon>Rathayibacter</taxon>
    </lineage>
</organism>
<proteinExistence type="predicted"/>
<evidence type="ECO:0000313" key="2">
    <source>
        <dbReference type="Proteomes" id="UP000076717"/>
    </source>
</evidence>
<evidence type="ECO:0000313" key="1">
    <source>
        <dbReference type="EMBL" id="KZX20666.1"/>
    </source>
</evidence>
<name>A0A166HIT1_9MICO</name>
<protein>
    <submittedName>
        <fullName evidence="1">Uncharacterized protein</fullName>
    </submittedName>
</protein>
<keyword evidence="2" id="KW-1185">Reference proteome</keyword>
<reference evidence="1 2" key="1">
    <citation type="submission" date="2015-08" db="EMBL/GenBank/DDBJ databases">
        <title>Draft Genome Sequence of Rathayibacter sp. Strain VKM Ac-2596 Isolated from Leaf Gall Induced by Plant-Parasitic Nematodes.</title>
        <authorList>
            <person name="Vasilenko O.V."/>
            <person name="Starodumova I.P."/>
            <person name="Tarlachkov S.V."/>
            <person name="Dorofeeva L.V."/>
            <person name="Evtushenko L.I."/>
        </authorList>
    </citation>
    <scope>NUCLEOTIDE SEQUENCE [LARGE SCALE GENOMIC DNA]</scope>
    <source>
        <strain evidence="1 2">VKM Ac-2596</strain>
    </source>
</reference>
<accession>A0A166HIT1</accession>
<dbReference type="AlphaFoldDB" id="A0A166HIT1"/>
<dbReference type="Proteomes" id="UP000076717">
    <property type="component" value="Unassembled WGS sequence"/>
</dbReference>
<dbReference type="EMBL" id="LIIN01000081">
    <property type="protein sequence ID" value="KZX20666.1"/>
    <property type="molecule type" value="Genomic_DNA"/>
</dbReference>
<comment type="caution">
    <text evidence="1">The sequence shown here is derived from an EMBL/GenBank/DDBJ whole genome shotgun (WGS) entry which is preliminary data.</text>
</comment>